<dbReference type="RefSeq" id="WP_344854692.1">
    <property type="nucleotide sequence ID" value="NZ_BAAAZN010000001.1"/>
</dbReference>
<keyword evidence="1" id="KW-1133">Transmembrane helix</keyword>
<reference evidence="3" key="1">
    <citation type="journal article" date="2019" name="Int. J. Syst. Evol. Microbiol.">
        <title>The Global Catalogue of Microorganisms (GCM) 10K type strain sequencing project: providing services to taxonomists for standard genome sequencing and annotation.</title>
        <authorList>
            <consortium name="The Broad Institute Genomics Platform"/>
            <consortium name="The Broad Institute Genome Sequencing Center for Infectious Disease"/>
            <person name="Wu L."/>
            <person name="Ma J."/>
        </authorList>
    </citation>
    <scope>NUCLEOTIDE SEQUENCE [LARGE SCALE GENOMIC DNA]</scope>
    <source>
        <strain evidence="3">JCM 16898</strain>
    </source>
</reference>
<sequence length="325" mass="34295">MIWVAWRQQRAQLIFLLVLLVAGYAAMLLLRGSMQTDLAGLGGCATESAVSGPCVTRVSSFKDSWYDLLKAAEAFVLVLPVLLGMFCAAPLIAKELEHGTHLLAFTQSVGRTRWMLSKFAVAAVPALVVLLALQQGAVSWVDAAGRLGPLDSGPFEWTTFGSSGVAPVSYLLFCLAFGMTAGALARRSLVAMFTTLVTFVVLRVLLGSAHGMLAGTQRLVSDDPAKSPGSETAAQYVESGYLNAQGQEITVEAAQPQISACGSRGGAPLAGDLTACYRDHGLVKSYLDVVPSSAAASVHWAEAAVFAVLAVLSLPVCRWALHRRP</sequence>
<keyword evidence="1" id="KW-0472">Membrane</keyword>
<comment type="caution">
    <text evidence="2">The sequence shown here is derived from an EMBL/GenBank/DDBJ whole genome shotgun (WGS) entry which is preliminary data.</text>
</comment>
<feature type="transmembrane region" description="Helical" evidence="1">
    <location>
        <begin position="74"/>
        <end position="93"/>
    </location>
</feature>
<evidence type="ECO:0000256" key="1">
    <source>
        <dbReference type="SAM" id="Phobius"/>
    </source>
</evidence>
<feature type="transmembrane region" description="Helical" evidence="1">
    <location>
        <begin position="157"/>
        <end position="177"/>
    </location>
</feature>
<accession>A0ABP6V0H4</accession>
<feature type="transmembrane region" description="Helical" evidence="1">
    <location>
        <begin position="300"/>
        <end position="321"/>
    </location>
</feature>
<evidence type="ECO:0000313" key="2">
    <source>
        <dbReference type="EMBL" id="GAA3525002.1"/>
    </source>
</evidence>
<evidence type="ECO:0000313" key="3">
    <source>
        <dbReference type="Proteomes" id="UP001500689"/>
    </source>
</evidence>
<protein>
    <submittedName>
        <fullName evidence="2">Transporter</fullName>
    </submittedName>
</protein>
<gene>
    <name evidence="2" type="ORF">GCM10022222_04640</name>
</gene>
<proteinExistence type="predicted"/>
<feature type="transmembrane region" description="Helical" evidence="1">
    <location>
        <begin position="114"/>
        <end position="137"/>
    </location>
</feature>
<keyword evidence="1" id="KW-0812">Transmembrane</keyword>
<organism evidence="2 3">
    <name type="scientific">Amycolatopsis ultiminotia</name>
    <dbReference type="NCBI Taxonomy" id="543629"/>
    <lineage>
        <taxon>Bacteria</taxon>
        <taxon>Bacillati</taxon>
        <taxon>Actinomycetota</taxon>
        <taxon>Actinomycetes</taxon>
        <taxon>Pseudonocardiales</taxon>
        <taxon>Pseudonocardiaceae</taxon>
        <taxon>Amycolatopsis</taxon>
    </lineage>
</organism>
<keyword evidence="3" id="KW-1185">Reference proteome</keyword>
<dbReference type="Proteomes" id="UP001500689">
    <property type="component" value="Unassembled WGS sequence"/>
</dbReference>
<name>A0ABP6V0H4_9PSEU</name>
<feature type="transmembrane region" description="Helical" evidence="1">
    <location>
        <begin position="189"/>
        <end position="206"/>
    </location>
</feature>
<dbReference type="EMBL" id="BAAAZN010000001">
    <property type="protein sequence ID" value="GAA3525002.1"/>
    <property type="molecule type" value="Genomic_DNA"/>
</dbReference>
<feature type="transmembrane region" description="Helical" evidence="1">
    <location>
        <begin position="12"/>
        <end position="30"/>
    </location>
</feature>